<dbReference type="PRINTS" id="PR00723">
    <property type="entry name" value="SUBTILISIN"/>
</dbReference>
<organism evidence="9 10">
    <name type="scientific">Psittacicella gerlachiana</name>
    <dbReference type="NCBI Taxonomy" id="2028574"/>
    <lineage>
        <taxon>Bacteria</taxon>
        <taxon>Pseudomonadati</taxon>
        <taxon>Pseudomonadota</taxon>
        <taxon>Gammaproteobacteria</taxon>
        <taxon>Pasteurellales</taxon>
        <taxon>Psittacicellaceae</taxon>
        <taxon>Psittacicella</taxon>
    </lineage>
</organism>
<dbReference type="Proteomes" id="UP000265964">
    <property type="component" value="Unassembled WGS sequence"/>
</dbReference>
<comment type="caution">
    <text evidence="9">The sequence shown here is derived from an EMBL/GenBank/DDBJ whole genome shotgun (WGS) entry which is preliminary data.</text>
</comment>
<dbReference type="Gene3D" id="2.40.128.130">
    <property type="entry name" value="Autotransporter beta-domain"/>
    <property type="match status" value="1"/>
</dbReference>
<keyword evidence="2 7" id="KW-0732">Signal</keyword>
<evidence type="ECO:0000256" key="5">
    <source>
        <dbReference type="PROSITE-ProRule" id="PRU01240"/>
    </source>
</evidence>
<dbReference type="PANTHER" id="PTHR22917">
    <property type="entry name" value="HEMOPEXIN DOMAIN-CONTAINING PROTEIN"/>
    <property type="match status" value="1"/>
</dbReference>
<dbReference type="InterPro" id="IPR015500">
    <property type="entry name" value="Peptidase_S8_subtilisin-rel"/>
</dbReference>
<dbReference type="PROSITE" id="PS51257">
    <property type="entry name" value="PROKAR_LIPOPROTEIN"/>
    <property type="match status" value="1"/>
</dbReference>
<feature type="region of interest" description="Disordered" evidence="6">
    <location>
        <begin position="845"/>
        <end position="879"/>
    </location>
</feature>
<accession>A0A3A1YCR2</accession>
<feature type="signal peptide" evidence="7">
    <location>
        <begin position="1"/>
        <end position="26"/>
    </location>
</feature>
<dbReference type="InterPro" id="IPR036709">
    <property type="entry name" value="Autotransporte_beta_dom_sf"/>
</dbReference>
<dbReference type="Pfam" id="PF00082">
    <property type="entry name" value="Peptidase_S8"/>
    <property type="match status" value="1"/>
</dbReference>
<feature type="active site" description="Charge relay system" evidence="5">
    <location>
        <position position="233"/>
    </location>
</feature>
<dbReference type="PROSITE" id="PS51892">
    <property type="entry name" value="SUBTILASE"/>
    <property type="match status" value="1"/>
</dbReference>
<evidence type="ECO:0000259" key="8">
    <source>
        <dbReference type="PROSITE" id="PS51208"/>
    </source>
</evidence>
<evidence type="ECO:0000313" key="9">
    <source>
        <dbReference type="EMBL" id="RIY35009.1"/>
    </source>
</evidence>
<dbReference type="SUPFAM" id="SSF103515">
    <property type="entry name" value="Autotransporter"/>
    <property type="match status" value="1"/>
</dbReference>
<proteinExistence type="inferred from homology"/>
<evidence type="ECO:0000256" key="2">
    <source>
        <dbReference type="ARBA" id="ARBA00022729"/>
    </source>
</evidence>
<evidence type="ECO:0000313" key="10">
    <source>
        <dbReference type="Proteomes" id="UP000265964"/>
    </source>
</evidence>
<dbReference type="Gene3D" id="3.40.50.200">
    <property type="entry name" value="Peptidase S8/S53 domain"/>
    <property type="match status" value="1"/>
</dbReference>
<evidence type="ECO:0000256" key="7">
    <source>
        <dbReference type="SAM" id="SignalP"/>
    </source>
</evidence>
<dbReference type="SUPFAM" id="SSF52743">
    <property type="entry name" value="Subtilisin-like"/>
    <property type="match status" value="1"/>
</dbReference>
<dbReference type="InterPro" id="IPR005546">
    <property type="entry name" value="Autotransporte_beta"/>
</dbReference>
<feature type="domain" description="Autotransporter" evidence="8">
    <location>
        <begin position="938"/>
        <end position="1218"/>
    </location>
</feature>
<dbReference type="GO" id="GO:0006508">
    <property type="term" value="P:proteolysis"/>
    <property type="evidence" value="ECO:0007669"/>
    <property type="project" value="UniProtKB-KW"/>
</dbReference>
<evidence type="ECO:0000256" key="3">
    <source>
        <dbReference type="ARBA" id="ARBA00022801"/>
    </source>
</evidence>
<dbReference type="PANTHER" id="PTHR22917:SF6">
    <property type="entry name" value="EG:8D8.2 PROTEIN-RELATED"/>
    <property type="match status" value="1"/>
</dbReference>
<dbReference type="InterPro" id="IPR036852">
    <property type="entry name" value="Peptidase_S8/S53_dom_sf"/>
</dbReference>
<dbReference type="AlphaFoldDB" id="A0A3A1YCR2"/>
<evidence type="ECO:0000256" key="1">
    <source>
        <dbReference type="ARBA" id="ARBA00022670"/>
    </source>
</evidence>
<keyword evidence="1 5" id="KW-0645">Protease</keyword>
<dbReference type="InterPro" id="IPR000209">
    <property type="entry name" value="Peptidase_S8/S53_dom"/>
</dbReference>
<protein>
    <recommendedName>
        <fullName evidence="8">Autotransporter domain-containing protein</fullName>
    </recommendedName>
</protein>
<dbReference type="RefSeq" id="WP_119534748.1">
    <property type="nucleotide sequence ID" value="NZ_NRJF01000113.1"/>
</dbReference>
<dbReference type="InterPro" id="IPR051298">
    <property type="entry name" value="Heme_transport/Cell_adhesion"/>
</dbReference>
<name>A0A3A1YCR2_9GAMM</name>
<sequence>MKEHKLNRLNASIIAILSATALSACGGGGGSSGSSSYTSSSSTSSSTPISLTDYNTSLATNTTTGNASNDQNTTVANYAYTNSSAQTAANTAFNSSQTANVNGFTLSHTGYTTQAFSNWPNVSVTVNGTATNRAINYNNLFAMGFLPLVSGGTSAVNFYVPVTQNSTSTMNATATLGQGSGYFTGSNVSVGMVDGSFNASWSGFTSSNLTEVKITNQTNGSGGTTILGSSNDHGTKVGAIMAAQRSSTYSGLTPNVKLYYNVLNKYSANNLLGDIYKAMYVYKPAVINNSYYIPYTTSSSSSTSSAESYKGQIQATAYENALAGLKTVTANADTPLFVFTTGNEDDYVSWLKTQDYNTSNWSNVNFGPALDTNSSLYNFVTADTNISDNLLAVTSYSLDINGEYSAVINATKNSISNGSLNTTANGTTEISPELFIMGYEGNTTNASVAVQCGVLKWSCLASSWSWSIANYSNGNYTGFSGTSASAPIVSAAAAMVKEQFDWMTAKQIKTTLLTTAYDVGDTGVDSVFGWGILDASLALNGPAAFVFGDFVANISGTGKRYWFNNNITGSGGLIVNGTSTSDQLVLTGSNNTYTGDTIVNGGALVLQDKKSAGLNATNEAYVSLGGSHVYVNSNGSFYTYNARIANLTNNGYTQVYNTTVTGNFVNKENATLATNLTTVFNVNGSVTLDGTLAILGTSTYVSTGNMTQVKVINATNISGSFDKIYSDYDGSATVNYTVGQASDGVYVNITATNTSTYLTSTSLTSSDSQAASVGASLVDSLLTSANNAVLENSTSSGLISLTASTTETSTTEESSVSVTGETNGLSLTSSYYASVEGDNVVLASQASETSQPTAQTQTTEVSLTATDDESSSESTATSSDTTLTSAAIAIQSLSAEELNALLLRASGTVYSNLLQATSQQARTNILDFTQVSLGRFAGLDQQWHAYVQAGYRWQDWKSKATSVKGHLDSNSYTVGAYTQTANGYNLGFAVQSLNGNWDEGNTNNDITAAFAKVKSYGFSASFGKALATTYYGASVYANFHDFDVTRSVISYADQKAKFRTQSFGLDVKAGWLALGNFNTGLIVEGGLTTEFNHQNAFNETAANSATSLLSLNTKSRWTTQLYANAGVRAYANFRVFGLSSTLDAGLSLNSKLAGQDFKLKLASGGTSGQVFNNDFLARLNLGYAVNVTENLRIRLAGNLEKSSTWTEKSVKLGLDYKF</sequence>
<gene>
    <name evidence="9" type="ORF">CKF59_04320</name>
</gene>
<feature type="active site" description="Charge relay system" evidence="5">
    <location>
        <position position="483"/>
    </location>
</feature>
<keyword evidence="10" id="KW-1185">Reference proteome</keyword>
<feature type="chain" id="PRO_5017316093" description="Autotransporter domain-containing protein" evidence="7">
    <location>
        <begin position="27"/>
        <end position="1218"/>
    </location>
</feature>
<keyword evidence="3 5" id="KW-0378">Hydrolase</keyword>
<dbReference type="PROSITE" id="PS51208">
    <property type="entry name" value="AUTOTRANSPORTER"/>
    <property type="match status" value="1"/>
</dbReference>
<feature type="compositionally biased region" description="Polar residues" evidence="6">
    <location>
        <begin position="845"/>
        <end position="861"/>
    </location>
</feature>
<dbReference type="OrthoDB" id="5360469at2"/>
<keyword evidence="4 5" id="KW-0720">Serine protease</keyword>
<feature type="active site" description="Charge relay system" evidence="5">
    <location>
        <position position="194"/>
    </location>
</feature>
<comment type="similarity">
    <text evidence="5">Belongs to the peptidase S8 family.</text>
</comment>
<dbReference type="PROSITE" id="PS00138">
    <property type="entry name" value="SUBTILASE_SER"/>
    <property type="match status" value="1"/>
</dbReference>
<evidence type="ECO:0000256" key="4">
    <source>
        <dbReference type="ARBA" id="ARBA00022825"/>
    </source>
</evidence>
<evidence type="ECO:0000256" key="6">
    <source>
        <dbReference type="SAM" id="MobiDB-lite"/>
    </source>
</evidence>
<reference evidence="9 10" key="1">
    <citation type="submission" date="2017-08" db="EMBL/GenBank/DDBJ databases">
        <title>Reclassification of Bisgaard taxon 37 and 44.</title>
        <authorList>
            <person name="Christensen H."/>
        </authorList>
    </citation>
    <scope>NUCLEOTIDE SEQUENCE [LARGE SCALE GENOMIC DNA]</scope>
    <source>
        <strain evidence="9 10">EEAB3T1</strain>
    </source>
</reference>
<dbReference type="EMBL" id="NRJF01000113">
    <property type="protein sequence ID" value="RIY35009.1"/>
    <property type="molecule type" value="Genomic_DNA"/>
</dbReference>
<dbReference type="GO" id="GO:0004252">
    <property type="term" value="F:serine-type endopeptidase activity"/>
    <property type="evidence" value="ECO:0007669"/>
    <property type="project" value="UniProtKB-UniRule"/>
</dbReference>
<dbReference type="SMART" id="SM00869">
    <property type="entry name" value="Autotransporter"/>
    <property type="match status" value="1"/>
</dbReference>
<dbReference type="InterPro" id="IPR013425">
    <property type="entry name" value="Autotrns_rpt"/>
</dbReference>
<dbReference type="InterPro" id="IPR023828">
    <property type="entry name" value="Peptidase_S8_Ser-AS"/>
</dbReference>
<dbReference type="NCBIfam" id="TIGR02601">
    <property type="entry name" value="autotrns_rpt"/>
    <property type="match status" value="1"/>
</dbReference>